<comment type="similarity">
    <text evidence="1">Belongs to the bacterial solute-binding protein 9 family.</text>
</comment>
<dbReference type="SUPFAM" id="SSF53807">
    <property type="entry name" value="Helical backbone' metal receptor"/>
    <property type="match status" value="1"/>
</dbReference>
<evidence type="ECO:0000256" key="1">
    <source>
        <dbReference type="ARBA" id="ARBA00011028"/>
    </source>
</evidence>
<dbReference type="STRING" id="572479.Hprae_0191"/>
<dbReference type="KEGG" id="hpk:Hprae_0191"/>
<evidence type="ECO:0000256" key="4">
    <source>
        <dbReference type="SAM" id="SignalP"/>
    </source>
</evidence>
<dbReference type="PANTHER" id="PTHR42953">
    <property type="entry name" value="HIGH-AFFINITY ZINC UPTAKE SYSTEM PROTEIN ZNUA-RELATED"/>
    <property type="match status" value="1"/>
</dbReference>
<dbReference type="EMBL" id="CP002175">
    <property type="protein sequence ID" value="ADO76348.1"/>
    <property type="molecule type" value="Genomic_DNA"/>
</dbReference>
<reference evidence="5 6" key="2">
    <citation type="journal article" date="2011" name="Stand. Genomic Sci.">
        <title>Complete genome sequence of the extremely halophilic Halanaerobium praevalens type strain (GSL).</title>
        <authorList>
            <person name="Ivanova N."/>
            <person name="Sikorski J."/>
            <person name="Chertkov O."/>
            <person name="Nolan M."/>
            <person name="Lucas S."/>
            <person name="Hammon N."/>
            <person name="Deshpande S."/>
            <person name="Cheng J.F."/>
            <person name="Tapia R."/>
            <person name="Han C."/>
            <person name="Goodwin L."/>
            <person name="Pitluck S."/>
            <person name="Huntemann M."/>
            <person name="Liolios K."/>
            <person name="Pagani I."/>
            <person name="Mavromatis K."/>
            <person name="Ovchinikova G."/>
            <person name="Pati A."/>
            <person name="Chen A."/>
            <person name="Palaniappan K."/>
            <person name="Land M."/>
            <person name="Hauser L."/>
            <person name="Brambilla E.M."/>
            <person name="Kannan K.P."/>
            <person name="Rohde M."/>
            <person name="Tindall B.J."/>
            <person name="Goker M."/>
            <person name="Detter J.C."/>
            <person name="Woyke T."/>
            <person name="Bristow J."/>
            <person name="Eisen J.A."/>
            <person name="Markowitz V."/>
            <person name="Hugenholtz P."/>
            <person name="Kyrpides N.C."/>
            <person name="Klenk H.P."/>
            <person name="Lapidus A."/>
        </authorList>
    </citation>
    <scope>NUCLEOTIDE SEQUENCE [LARGE SCALE GENOMIC DNA]</scope>
    <source>
        <strain evidence="6">ATCC 33744 / DSM 2228 / GSL</strain>
    </source>
</reference>
<dbReference type="eggNOG" id="COG0803">
    <property type="taxonomic scope" value="Bacteria"/>
</dbReference>
<evidence type="ECO:0000313" key="5">
    <source>
        <dbReference type="EMBL" id="ADO76348.1"/>
    </source>
</evidence>
<dbReference type="Proteomes" id="UP000006866">
    <property type="component" value="Chromosome"/>
</dbReference>
<dbReference type="Pfam" id="PF01297">
    <property type="entry name" value="ZnuA"/>
    <property type="match status" value="1"/>
</dbReference>
<reference evidence="6" key="1">
    <citation type="submission" date="2010-10" db="EMBL/GenBank/DDBJ databases">
        <title>The complete genome of Halanaerobium praevalens DSM 2228.</title>
        <authorList>
            <consortium name="US DOE Joint Genome Institute (JGI-PGF)"/>
            <person name="Lucas S."/>
            <person name="Copeland A."/>
            <person name="Lapidus A."/>
            <person name="Glavina del Rio T."/>
            <person name="Dalin E."/>
            <person name="Tice H."/>
            <person name="Bruce D."/>
            <person name="Goodwin L."/>
            <person name="Pitluck S."/>
            <person name="Kyrpides N."/>
            <person name="Mavromatis K."/>
            <person name="Ivanova N."/>
            <person name="Ovchinnikova G."/>
            <person name="Chertkov O."/>
            <person name="Detter J.C."/>
            <person name="Han C."/>
            <person name="Larimer F."/>
            <person name="Land M."/>
            <person name="Hauser L."/>
            <person name="Markowitz V."/>
            <person name="Cheng J.-F."/>
            <person name="Hugenholtz P."/>
            <person name="Woyke T."/>
            <person name="Wu D."/>
            <person name="Tindall B."/>
            <person name="Pomrenke H.G."/>
            <person name="Brambilla E."/>
            <person name="Klenk H.-P."/>
            <person name="Eisen J.A."/>
        </authorList>
    </citation>
    <scope>NUCLEOTIDE SEQUENCE [LARGE SCALE GENOMIC DNA]</scope>
    <source>
        <strain evidence="6">ATCC 33744 / DSM 2228 / GSL</strain>
    </source>
</reference>
<accession>E3DMM4</accession>
<sequence>MKLKQKIFSFMMIIIFLFVGAGAVSAAGDTVVAVTILPQIEMVKAVAGDRVEVIEMIPQGFSPSNYAPSPAEMRAFDQASIYFSIGVPADIQNILPRAEARDNLKIVKLFQEIESKYPHHYFGEPESEENADHIHADHGHSHAGGRDPHIWLSPARAQMMVKLIRDHLINILPEYELEFKQNTKNYLEKINQIDQANKKLLASYQGQKILVYHPAFGYFVDHYDLEMIAIEEAGKEPGPRYLEQIIELAKSQQIKTVFHQAEIDSNKTRAVAEELAGKRVELDPLAKNYSENLKLMAQKIAAVLAERADN</sequence>
<evidence type="ECO:0000313" key="6">
    <source>
        <dbReference type="Proteomes" id="UP000006866"/>
    </source>
</evidence>
<dbReference type="Gene3D" id="3.40.50.1980">
    <property type="entry name" value="Nitrogenase molybdenum iron protein domain"/>
    <property type="match status" value="2"/>
</dbReference>
<gene>
    <name evidence="5" type="ordered locus">Hprae_0191</name>
</gene>
<feature type="signal peptide" evidence="4">
    <location>
        <begin position="1"/>
        <end position="26"/>
    </location>
</feature>
<feature type="chain" id="PRO_5003167829" evidence="4">
    <location>
        <begin position="27"/>
        <end position="310"/>
    </location>
</feature>
<dbReference type="HOGENOM" id="CLU_016838_1_0_9"/>
<dbReference type="GO" id="GO:0030001">
    <property type="term" value="P:metal ion transport"/>
    <property type="evidence" value="ECO:0007669"/>
    <property type="project" value="InterPro"/>
</dbReference>
<organism evidence="5 6">
    <name type="scientific">Halanaerobium praevalens (strain ATCC 33744 / DSM 2228 / GSL)</name>
    <dbReference type="NCBI Taxonomy" id="572479"/>
    <lineage>
        <taxon>Bacteria</taxon>
        <taxon>Bacillati</taxon>
        <taxon>Bacillota</taxon>
        <taxon>Clostridia</taxon>
        <taxon>Halanaerobiales</taxon>
        <taxon>Halanaerobiaceae</taxon>
        <taxon>Halanaerobium</taxon>
    </lineage>
</organism>
<dbReference type="AlphaFoldDB" id="E3DMM4"/>
<keyword evidence="2" id="KW-0813">Transport</keyword>
<dbReference type="GO" id="GO:0046872">
    <property type="term" value="F:metal ion binding"/>
    <property type="evidence" value="ECO:0007669"/>
    <property type="project" value="InterPro"/>
</dbReference>
<dbReference type="PANTHER" id="PTHR42953:SF3">
    <property type="entry name" value="HIGH-AFFINITY ZINC UPTAKE SYSTEM PROTEIN ZNUA"/>
    <property type="match status" value="1"/>
</dbReference>
<dbReference type="InterPro" id="IPR050492">
    <property type="entry name" value="Bact_metal-bind_prot9"/>
</dbReference>
<keyword evidence="3 4" id="KW-0732">Signal</keyword>
<name>E3DMM4_HALPG</name>
<dbReference type="PATRIC" id="fig|572479.3.peg.192"/>
<evidence type="ECO:0000256" key="3">
    <source>
        <dbReference type="ARBA" id="ARBA00022729"/>
    </source>
</evidence>
<protein>
    <submittedName>
        <fullName evidence="5">Periplasmic solute binding protein</fullName>
    </submittedName>
</protein>
<proteinExistence type="inferred from homology"/>
<keyword evidence="6" id="KW-1185">Reference proteome</keyword>
<evidence type="ECO:0000256" key="2">
    <source>
        <dbReference type="ARBA" id="ARBA00022448"/>
    </source>
</evidence>
<dbReference type="InterPro" id="IPR006127">
    <property type="entry name" value="ZnuA-like"/>
</dbReference>